<comment type="caution">
    <text evidence="1">The sequence shown here is derived from an EMBL/GenBank/DDBJ whole genome shotgun (WGS) entry which is preliminary data.</text>
</comment>
<name>A0ACB7SM18_HYAAI</name>
<organism evidence="1 2">
    <name type="scientific">Hyalomma asiaticum</name>
    <name type="common">Tick</name>
    <dbReference type="NCBI Taxonomy" id="266040"/>
    <lineage>
        <taxon>Eukaryota</taxon>
        <taxon>Metazoa</taxon>
        <taxon>Ecdysozoa</taxon>
        <taxon>Arthropoda</taxon>
        <taxon>Chelicerata</taxon>
        <taxon>Arachnida</taxon>
        <taxon>Acari</taxon>
        <taxon>Parasitiformes</taxon>
        <taxon>Ixodida</taxon>
        <taxon>Ixodoidea</taxon>
        <taxon>Ixodidae</taxon>
        <taxon>Hyalomminae</taxon>
        <taxon>Hyalomma</taxon>
    </lineage>
</organism>
<keyword evidence="2" id="KW-1185">Reference proteome</keyword>
<gene>
    <name evidence="1" type="ORF">HPB50_011445</name>
</gene>
<reference evidence="1" key="1">
    <citation type="submission" date="2020-05" db="EMBL/GenBank/DDBJ databases">
        <title>Large-scale comparative analyses of tick genomes elucidate their genetic diversity and vector capacities.</title>
        <authorList>
            <person name="Jia N."/>
            <person name="Wang J."/>
            <person name="Shi W."/>
            <person name="Du L."/>
            <person name="Sun Y."/>
            <person name="Zhan W."/>
            <person name="Jiang J."/>
            <person name="Wang Q."/>
            <person name="Zhang B."/>
            <person name="Ji P."/>
            <person name="Sakyi L.B."/>
            <person name="Cui X."/>
            <person name="Yuan T."/>
            <person name="Jiang B."/>
            <person name="Yang W."/>
            <person name="Lam T.T.-Y."/>
            <person name="Chang Q."/>
            <person name="Ding S."/>
            <person name="Wang X."/>
            <person name="Zhu J."/>
            <person name="Ruan X."/>
            <person name="Zhao L."/>
            <person name="Wei J."/>
            <person name="Que T."/>
            <person name="Du C."/>
            <person name="Cheng J."/>
            <person name="Dai P."/>
            <person name="Han X."/>
            <person name="Huang E."/>
            <person name="Gao Y."/>
            <person name="Liu J."/>
            <person name="Shao H."/>
            <person name="Ye R."/>
            <person name="Li L."/>
            <person name="Wei W."/>
            <person name="Wang X."/>
            <person name="Wang C."/>
            <person name="Yang T."/>
            <person name="Huo Q."/>
            <person name="Li W."/>
            <person name="Guo W."/>
            <person name="Chen H."/>
            <person name="Zhou L."/>
            <person name="Ni X."/>
            <person name="Tian J."/>
            <person name="Zhou Y."/>
            <person name="Sheng Y."/>
            <person name="Liu T."/>
            <person name="Pan Y."/>
            <person name="Xia L."/>
            <person name="Li J."/>
            <person name="Zhao F."/>
            <person name="Cao W."/>
        </authorList>
    </citation>
    <scope>NUCLEOTIDE SEQUENCE</scope>
    <source>
        <strain evidence="1">Hyas-2018</strain>
    </source>
</reference>
<accession>A0ACB7SM18</accession>
<evidence type="ECO:0000313" key="2">
    <source>
        <dbReference type="Proteomes" id="UP000821845"/>
    </source>
</evidence>
<evidence type="ECO:0000313" key="1">
    <source>
        <dbReference type="EMBL" id="KAH6935908.1"/>
    </source>
</evidence>
<protein>
    <submittedName>
        <fullName evidence="1">Uncharacterized protein</fullName>
    </submittedName>
</protein>
<dbReference type="Proteomes" id="UP000821845">
    <property type="component" value="Chromosome 3"/>
</dbReference>
<dbReference type="EMBL" id="CM023483">
    <property type="protein sequence ID" value="KAH6935908.1"/>
    <property type="molecule type" value="Genomic_DNA"/>
</dbReference>
<sequence>MPSVEECTSLAHQHEKDGDIVTAVQYYVISESQSEALRLGMSYVKVFSHFLERISSKEWTLDSLWRPVRWMQCLHPRILSQEKNQELYKELRFFSAYVGALKALRDGYWPVVTPLLIQARDILEKNRMLENLLENEVLLDGAETVTFTDSDTKKNILQNRVFGRLIEKLGDNVSENGNFGEVFVAGSHLPRHSDQRRSIFGGKPIQGPVYYLDESETAISLSEAIMWARVNLLSPLRAYARIVPF</sequence>
<proteinExistence type="predicted"/>